<dbReference type="Proteomes" id="UP000052023">
    <property type="component" value="Unassembled WGS sequence"/>
</dbReference>
<accession>A0A0R3MW58</accession>
<name>A0A0R3MW58_9BRAD</name>
<comment type="caution">
    <text evidence="1">The sequence shown here is derived from an EMBL/GenBank/DDBJ whole genome shotgun (WGS) entry which is preliminary data.</text>
</comment>
<dbReference type="AlphaFoldDB" id="A0A0R3MW58"/>
<reference evidence="1 2" key="1">
    <citation type="submission" date="2014-03" db="EMBL/GenBank/DDBJ databases">
        <title>Bradyrhizobium valentinum sp. nov., isolated from effective nodules of Lupinus mariae-josephae, a lupine endemic of basic-lime soils in Eastern Spain.</title>
        <authorList>
            <person name="Duran D."/>
            <person name="Rey L."/>
            <person name="Navarro A."/>
            <person name="Busquets A."/>
            <person name="Imperial J."/>
            <person name="Ruiz-Argueso T."/>
        </authorList>
    </citation>
    <scope>NUCLEOTIDE SEQUENCE [LARGE SCALE GENOMIC DNA]</scope>
    <source>
        <strain evidence="1 2">Ro19</strain>
    </source>
</reference>
<evidence type="ECO:0000313" key="2">
    <source>
        <dbReference type="Proteomes" id="UP000052023"/>
    </source>
</evidence>
<sequence>MNQPQFETADLRHLVRVQAKGQAMAERKRLATDDVLRQRRQQTEAMLVDIKNAVRLLDQSIEAELQKSPTRDPHHFAFPMTVRALTVRRENLKSTIALLLLELTKSDRGRAVV</sequence>
<gene>
    <name evidence="1" type="ORF">CQ13_29660</name>
</gene>
<dbReference type="EMBL" id="LLYA01000166">
    <property type="protein sequence ID" value="KRR22261.1"/>
    <property type="molecule type" value="Genomic_DNA"/>
</dbReference>
<proteinExistence type="predicted"/>
<protein>
    <submittedName>
        <fullName evidence="1">Uncharacterized protein</fullName>
    </submittedName>
</protein>
<organism evidence="1 2">
    <name type="scientific">Bradyrhizobium retamae</name>
    <dbReference type="NCBI Taxonomy" id="1300035"/>
    <lineage>
        <taxon>Bacteria</taxon>
        <taxon>Pseudomonadati</taxon>
        <taxon>Pseudomonadota</taxon>
        <taxon>Alphaproteobacteria</taxon>
        <taxon>Hyphomicrobiales</taxon>
        <taxon>Nitrobacteraceae</taxon>
        <taxon>Bradyrhizobium</taxon>
    </lineage>
</organism>
<keyword evidence="2" id="KW-1185">Reference proteome</keyword>
<evidence type="ECO:0000313" key="1">
    <source>
        <dbReference type="EMBL" id="KRR22261.1"/>
    </source>
</evidence>